<dbReference type="Gene3D" id="3.30.70.660">
    <property type="entry name" value="Pseudouridine synthase I, catalytic domain, C-terminal subdomain"/>
    <property type="match status" value="1"/>
</dbReference>
<dbReference type="InterPro" id="IPR041707">
    <property type="entry name" value="Pus3-like"/>
</dbReference>
<feature type="domain" description="Pseudouridine synthase I TruA alpha/beta" evidence="5">
    <location>
        <begin position="219"/>
        <end position="344"/>
    </location>
</feature>
<evidence type="ECO:0000313" key="6">
    <source>
        <dbReference type="EMBL" id="CCA69501.1"/>
    </source>
</evidence>
<dbReference type="GO" id="GO:0005634">
    <property type="term" value="C:nucleus"/>
    <property type="evidence" value="ECO:0007669"/>
    <property type="project" value="TreeGrafter"/>
</dbReference>
<evidence type="ECO:0000256" key="2">
    <source>
        <dbReference type="ARBA" id="ARBA00022694"/>
    </source>
</evidence>
<comment type="similarity">
    <text evidence="1">Belongs to the tRNA pseudouridine synthase TruA family.</text>
</comment>
<dbReference type="HOGENOM" id="CLU_014673_2_2_1"/>
<protein>
    <submittedName>
        <fullName evidence="6">Related to DEG1-pseudouridine synthase</fullName>
    </submittedName>
</protein>
<dbReference type="PANTHER" id="PTHR11142">
    <property type="entry name" value="PSEUDOURIDYLATE SYNTHASE"/>
    <property type="match status" value="1"/>
</dbReference>
<dbReference type="SUPFAM" id="SSF55120">
    <property type="entry name" value="Pseudouridine synthase"/>
    <property type="match status" value="1"/>
</dbReference>
<accession>G4TDU7</accession>
<dbReference type="NCBIfam" id="TIGR00071">
    <property type="entry name" value="hisT_truA"/>
    <property type="match status" value="1"/>
</dbReference>
<dbReference type="GO" id="GO:0009982">
    <property type="term" value="F:pseudouridine synthase activity"/>
    <property type="evidence" value="ECO:0007669"/>
    <property type="project" value="InterPro"/>
</dbReference>
<dbReference type="HAMAP" id="MF_00171">
    <property type="entry name" value="TruA"/>
    <property type="match status" value="1"/>
</dbReference>
<sequence>MADYEAWTREQLVERILQLESKKKPTAQTENGPTSHPNNPRLFNFQAYAQRKIALKFCYHGWDYNGLAYQVTPTPLPTVEGVLFDALCKARLIDREAGFEGCDWSRCGRTDRGVSSAGQVVALRMRCSLRPVETVQPFEEAEVTPPTQPSTKSEPPELEVKYIQVLNRILPPSIRVLAWAPVDDTFSARFNCRYRHYKYFFQPLNPPASPLNIDKMRNAASLLVGEHDFRNFCKLDGSKQIERYDRRVVSATISRLTSPTIQGEKPMYVFDLVGSAFLWHQVRHIMGVLFLVGQGLEDASIVNALLNTDSSRPSFDPSLPLLECRPLYDMAEGLPLVLWECGFDQKDIRWRTDEWDGDGEVPALTGTSSVHLLETMESSTEATDIKGMMLKHFQQVASQYHRHPDVGADSVVRIQAGVEGFGM</sequence>
<dbReference type="InParanoid" id="G4TDU7"/>
<evidence type="ECO:0000313" key="7">
    <source>
        <dbReference type="Proteomes" id="UP000007148"/>
    </source>
</evidence>
<dbReference type="GO" id="GO:0031119">
    <property type="term" value="P:tRNA pseudouridine synthesis"/>
    <property type="evidence" value="ECO:0007669"/>
    <property type="project" value="TreeGrafter"/>
</dbReference>
<dbReference type="InterPro" id="IPR020103">
    <property type="entry name" value="PsdUridine_synth_cat_dom_sf"/>
</dbReference>
<feature type="compositionally biased region" description="Polar residues" evidence="4">
    <location>
        <begin position="26"/>
        <end position="38"/>
    </location>
</feature>
<organism evidence="6 7">
    <name type="scientific">Serendipita indica (strain DSM 11827)</name>
    <name type="common">Root endophyte fungus</name>
    <name type="synonym">Piriformospora indica</name>
    <dbReference type="NCBI Taxonomy" id="1109443"/>
    <lineage>
        <taxon>Eukaryota</taxon>
        <taxon>Fungi</taxon>
        <taxon>Dikarya</taxon>
        <taxon>Basidiomycota</taxon>
        <taxon>Agaricomycotina</taxon>
        <taxon>Agaricomycetes</taxon>
        <taxon>Sebacinales</taxon>
        <taxon>Serendipitaceae</taxon>
        <taxon>Serendipita</taxon>
    </lineage>
</organism>
<evidence type="ECO:0000259" key="5">
    <source>
        <dbReference type="Pfam" id="PF01416"/>
    </source>
</evidence>
<evidence type="ECO:0000256" key="1">
    <source>
        <dbReference type="ARBA" id="ARBA00009375"/>
    </source>
</evidence>
<dbReference type="FunCoup" id="G4TDU7">
    <property type="interactions" value="497"/>
</dbReference>
<comment type="caution">
    <text evidence="6">The sequence shown here is derived from an EMBL/GenBank/DDBJ whole genome shotgun (WGS) entry which is preliminary data.</text>
</comment>
<dbReference type="CDD" id="cd02569">
    <property type="entry name" value="PseudoU_synth_ScPus3"/>
    <property type="match status" value="1"/>
</dbReference>
<gene>
    <name evidence="6" type="ORF">PIIN_03401</name>
</gene>
<proteinExistence type="inferred from homology"/>
<dbReference type="Gene3D" id="3.30.70.580">
    <property type="entry name" value="Pseudouridine synthase I, catalytic domain, N-terminal subdomain"/>
    <property type="match status" value="1"/>
</dbReference>
<dbReference type="AlphaFoldDB" id="G4TDU7"/>
<dbReference type="EMBL" id="CAFZ01000056">
    <property type="protein sequence ID" value="CCA69501.1"/>
    <property type="molecule type" value="Genomic_DNA"/>
</dbReference>
<name>G4TDU7_SERID</name>
<dbReference type="InterPro" id="IPR001406">
    <property type="entry name" value="PsdUridine_synth_TruA"/>
</dbReference>
<dbReference type="GO" id="GO:0003723">
    <property type="term" value="F:RNA binding"/>
    <property type="evidence" value="ECO:0007669"/>
    <property type="project" value="InterPro"/>
</dbReference>
<evidence type="ECO:0000256" key="4">
    <source>
        <dbReference type="SAM" id="MobiDB-lite"/>
    </source>
</evidence>
<dbReference type="GO" id="GO:0005737">
    <property type="term" value="C:cytoplasm"/>
    <property type="evidence" value="ECO:0007669"/>
    <property type="project" value="TreeGrafter"/>
</dbReference>
<dbReference type="InterPro" id="IPR020094">
    <property type="entry name" value="TruA/RsuA/RluB/E/F_N"/>
</dbReference>
<dbReference type="Pfam" id="PF01416">
    <property type="entry name" value="PseudoU_synth_1"/>
    <property type="match status" value="1"/>
</dbReference>
<dbReference type="GO" id="GO:1990481">
    <property type="term" value="P:mRNA pseudouridine synthesis"/>
    <property type="evidence" value="ECO:0007669"/>
    <property type="project" value="TreeGrafter"/>
</dbReference>
<dbReference type="Proteomes" id="UP000007148">
    <property type="component" value="Unassembled WGS sequence"/>
</dbReference>
<keyword evidence="7" id="KW-1185">Reference proteome</keyword>
<reference evidence="6 7" key="1">
    <citation type="journal article" date="2011" name="PLoS Pathog.">
        <title>Endophytic Life Strategies Decoded by Genome and Transcriptome Analyses of the Mutualistic Root Symbiont Piriformospora indica.</title>
        <authorList>
            <person name="Zuccaro A."/>
            <person name="Lahrmann U."/>
            <person name="Guldener U."/>
            <person name="Langen G."/>
            <person name="Pfiffi S."/>
            <person name="Biedenkopf D."/>
            <person name="Wong P."/>
            <person name="Samans B."/>
            <person name="Grimm C."/>
            <person name="Basiewicz M."/>
            <person name="Murat C."/>
            <person name="Martin F."/>
            <person name="Kogel K.H."/>
        </authorList>
    </citation>
    <scope>NUCLEOTIDE SEQUENCE [LARGE SCALE GENOMIC DNA]</scope>
    <source>
        <strain evidence="6 7">DSM 11827</strain>
    </source>
</reference>
<dbReference type="OMA" id="DCKFPEM"/>
<feature type="region of interest" description="Disordered" evidence="4">
    <location>
        <begin position="20"/>
        <end position="41"/>
    </location>
</feature>
<dbReference type="InterPro" id="IPR020095">
    <property type="entry name" value="PsdUridine_synth_TruA_C"/>
</dbReference>
<dbReference type="eggNOG" id="KOG2554">
    <property type="taxonomic scope" value="Eukaryota"/>
</dbReference>
<dbReference type="InterPro" id="IPR020097">
    <property type="entry name" value="PsdUridine_synth_TruA_a/b_dom"/>
</dbReference>
<dbReference type="PANTHER" id="PTHR11142:SF5">
    <property type="entry name" value="TRNA PSEUDOURIDINE(38_39) SYNTHASE"/>
    <property type="match status" value="1"/>
</dbReference>
<dbReference type="STRING" id="1109443.G4TDU7"/>
<keyword evidence="3" id="KW-0413">Isomerase</keyword>
<keyword evidence="2" id="KW-0819">tRNA processing</keyword>
<dbReference type="OrthoDB" id="25767at2759"/>
<evidence type="ECO:0000256" key="3">
    <source>
        <dbReference type="ARBA" id="ARBA00023235"/>
    </source>
</evidence>